<dbReference type="EMBL" id="JANKHO010000570">
    <property type="protein sequence ID" value="KAJ3508346.1"/>
    <property type="molecule type" value="Genomic_DNA"/>
</dbReference>
<evidence type="ECO:0000313" key="2">
    <source>
        <dbReference type="EMBL" id="KAJ3508346.1"/>
    </source>
</evidence>
<dbReference type="InterPro" id="IPR058913">
    <property type="entry name" value="Integrase_dom_put"/>
</dbReference>
<accession>A0A9W8JXS4</accession>
<dbReference type="PANTHER" id="PTHR46791">
    <property type="entry name" value="EXPRESSED PROTEIN"/>
    <property type="match status" value="1"/>
</dbReference>
<gene>
    <name evidence="2" type="ORF">NLJ89_g5807</name>
</gene>
<name>A0A9W8JXS4_9AGAR</name>
<reference evidence="2" key="1">
    <citation type="submission" date="2022-07" db="EMBL/GenBank/DDBJ databases">
        <title>Genome Sequence of Agrocybe chaxingu.</title>
        <authorList>
            <person name="Buettner E."/>
        </authorList>
    </citation>
    <scope>NUCLEOTIDE SEQUENCE</scope>
    <source>
        <strain evidence="2">MP-N11</strain>
    </source>
</reference>
<feature type="domain" description="Integrase core" evidence="1">
    <location>
        <begin position="205"/>
        <end position="320"/>
    </location>
</feature>
<evidence type="ECO:0000313" key="3">
    <source>
        <dbReference type="Proteomes" id="UP001148786"/>
    </source>
</evidence>
<dbReference type="AlphaFoldDB" id="A0A9W8JXS4"/>
<dbReference type="OrthoDB" id="3353107at2759"/>
<dbReference type="Proteomes" id="UP001148786">
    <property type="component" value="Unassembled WGS sequence"/>
</dbReference>
<protein>
    <recommendedName>
        <fullName evidence="1">Integrase core domain-containing protein</fullName>
    </recommendedName>
</protein>
<dbReference type="Pfam" id="PF24764">
    <property type="entry name" value="rva_4"/>
    <property type="match status" value="1"/>
</dbReference>
<evidence type="ECO:0000259" key="1">
    <source>
        <dbReference type="Pfam" id="PF24764"/>
    </source>
</evidence>
<proteinExistence type="predicted"/>
<organism evidence="2 3">
    <name type="scientific">Agrocybe chaxingu</name>
    <dbReference type="NCBI Taxonomy" id="84603"/>
    <lineage>
        <taxon>Eukaryota</taxon>
        <taxon>Fungi</taxon>
        <taxon>Dikarya</taxon>
        <taxon>Basidiomycota</taxon>
        <taxon>Agaricomycotina</taxon>
        <taxon>Agaricomycetes</taxon>
        <taxon>Agaricomycetidae</taxon>
        <taxon>Agaricales</taxon>
        <taxon>Agaricineae</taxon>
        <taxon>Strophariaceae</taxon>
        <taxon>Agrocybe</taxon>
    </lineage>
</organism>
<keyword evidence="3" id="KW-1185">Reference proteome</keyword>
<dbReference type="PANTHER" id="PTHR46791:SF5">
    <property type="entry name" value="CLR5 DOMAIN-CONTAINING PROTEIN-RELATED"/>
    <property type="match status" value="1"/>
</dbReference>
<comment type="caution">
    <text evidence="2">The sequence shown here is derived from an EMBL/GenBank/DDBJ whole genome shotgun (WGS) entry which is preliminary data.</text>
</comment>
<sequence length="445" mass="50735">MPLQPDDQILNNFRISYLNLSRNVQRALLTQVGDRIRLGEQREEVIRFSEAARTHRACFPADEWITLENSLNAMVAGLDQACLQSSDPVEGQLVVAQKVKGKRGRPKVEINKAFLEEALTHRGLVELGEVFQCSARTVRRRALDHGIAQPAPPVFSPQPEEDGAITIRRNPPPARDLQLSNEELDLKIHDIITQFPHFGRVMITGTLKAQVANWMEEYRGRCRGSYIFGRSIHNTRIERLWYDVTRGWGQKWKNFFIELELHYDLNPLIAAHIWLLHHLFLQDIAQDAKEWVETWNSHKMAIAGQTSRSPRDMFLFSLLQDGPRGIQHLLSVEDNPDDIASYGIDWEVAENLGIMEHVLLENPQEDELEEVVNPFAPNGVPARTNEVLCEAPGCPFSLEQVQALDAGLAVRVDRASKSMIEKRLVWVEAVNICNGFYITMYHQSL</sequence>